<evidence type="ECO:0000256" key="5">
    <source>
        <dbReference type="ARBA" id="ARBA00022989"/>
    </source>
</evidence>
<evidence type="ECO:0000256" key="8">
    <source>
        <dbReference type="SAM" id="Phobius"/>
    </source>
</evidence>
<keyword evidence="4 8" id="KW-0812">Transmembrane</keyword>
<evidence type="ECO:0000313" key="10">
    <source>
        <dbReference type="EMBL" id="HCT14520.1"/>
    </source>
</evidence>
<keyword evidence="5 8" id="KW-1133">Transmembrane helix</keyword>
<dbReference type="AlphaFoldDB" id="A0A3D4T189"/>
<keyword evidence="6" id="KW-0406">Ion transport</keyword>
<feature type="transmembrane region" description="Helical" evidence="8">
    <location>
        <begin position="185"/>
        <end position="207"/>
    </location>
</feature>
<evidence type="ECO:0000313" key="11">
    <source>
        <dbReference type="Proteomes" id="UP000261739"/>
    </source>
</evidence>
<comment type="caution">
    <text evidence="10">The sequence shown here is derived from an EMBL/GenBank/DDBJ whole genome shotgun (WGS) entry which is preliminary data.</text>
</comment>
<sequence>MIAVILWAMASAGLRRHHLSGTVAMVLCGLVSGIFLIGDLEAHLDTDLAEHIVELVLAVLLFLDATEVRGGFLAGERSIVTRLLAGALPLSLLAAAGTAALMFPSVPVAVALILACVAMPVDFAPAPDLIRDRRWPRRLRHGLAVESGYNDGIFSPVFAAALFLAAGSGQEDAATASLGHAVPAIGWAVLVGAGTGAVVGVLARVATDRDWTTSHGLRVVMLLLPLTVHGFTVLVGGNGFVAAFLAGLVYRRTRVTGTDDQGNIPRDELLLVDDVGQVMSLFMWFVVGAVATLLFQDPVDWRAAVFALLALTVLRVVPVFLVFLAFPGSGLPARERLTLGLLGPRGTSTIAFGLLAFNALDDANASLVLQVTVLTVLGSSILHGVLATRVPPAPAAENPPAHR</sequence>
<keyword evidence="7 8" id="KW-0472">Membrane</keyword>
<name>A0A3D4T189_9CORY</name>
<dbReference type="GO" id="GO:1902600">
    <property type="term" value="P:proton transmembrane transport"/>
    <property type="evidence" value="ECO:0007669"/>
    <property type="project" value="InterPro"/>
</dbReference>
<reference evidence="10 11" key="1">
    <citation type="journal article" date="2018" name="Nat. Biotechnol.">
        <title>A standardized bacterial taxonomy based on genome phylogeny substantially revises the tree of life.</title>
        <authorList>
            <person name="Parks D.H."/>
            <person name="Chuvochina M."/>
            <person name="Waite D.W."/>
            <person name="Rinke C."/>
            <person name="Skarshewski A."/>
            <person name="Chaumeil P.A."/>
            <person name="Hugenholtz P."/>
        </authorList>
    </citation>
    <scope>NUCLEOTIDE SEQUENCE [LARGE SCALE GENOMIC DNA]</scope>
    <source>
        <strain evidence="10">UBA11247</strain>
    </source>
</reference>
<feature type="domain" description="Cation/H+ exchanger transmembrane" evidence="9">
    <location>
        <begin position="8"/>
        <end position="387"/>
    </location>
</feature>
<evidence type="ECO:0000256" key="6">
    <source>
        <dbReference type="ARBA" id="ARBA00023065"/>
    </source>
</evidence>
<feature type="transmembrane region" description="Helical" evidence="8">
    <location>
        <begin position="219"/>
        <end position="250"/>
    </location>
</feature>
<feature type="transmembrane region" description="Helical" evidence="8">
    <location>
        <begin position="109"/>
        <end position="127"/>
    </location>
</feature>
<dbReference type="Pfam" id="PF00999">
    <property type="entry name" value="Na_H_Exchanger"/>
    <property type="match status" value="1"/>
</dbReference>
<accession>A0A3D4T189</accession>
<dbReference type="InterPro" id="IPR006153">
    <property type="entry name" value="Cation/H_exchanger_TM"/>
</dbReference>
<dbReference type="PANTHER" id="PTHR32507:SF8">
    <property type="entry name" value="CNH1P"/>
    <property type="match status" value="1"/>
</dbReference>
<dbReference type="Proteomes" id="UP000261739">
    <property type="component" value="Unassembled WGS sequence"/>
</dbReference>
<dbReference type="STRING" id="863239.GCA_000213935_01077"/>
<organism evidence="10 11">
    <name type="scientific">Corynebacterium nuruki</name>
    <dbReference type="NCBI Taxonomy" id="1032851"/>
    <lineage>
        <taxon>Bacteria</taxon>
        <taxon>Bacillati</taxon>
        <taxon>Actinomycetota</taxon>
        <taxon>Actinomycetes</taxon>
        <taxon>Mycobacteriales</taxon>
        <taxon>Corynebacteriaceae</taxon>
        <taxon>Corynebacterium</taxon>
    </lineage>
</organism>
<evidence type="ECO:0000259" key="9">
    <source>
        <dbReference type="Pfam" id="PF00999"/>
    </source>
</evidence>
<evidence type="ECO:0000256" key="2">
    <source>
        <dbReference type="ARBA" id="ARBA00022448"/>
    </source>
</evidence>
<feature type="transmembrane region" description="Helical" evidence="8">
    <location>
        <begin position="367"/>
        <end position="386"/>
    </location>
</feature>
<keyword evidence="3" id="KW-0050">Antiport</keyword>
<proteinExistence type="predicted"/>
<evidence type="ECO:0000256" key="3">
    <source>
        <dbReference type="ARBA" id="ARBA00022449"/>
    </source>
</evidence>
<keyword evidence="2" id="KW-0813">Transport</keyword>
<dbReference type="GO" id="GO:0005886">
    <property type="term" value="C:plasma membrane"/>
    <property type="evidence" value="ECO:0007669"/>
    <property type="project" value="UniProtKB-SubCell"/>
</dbReference>
<protein>
    <submittedName>
        <fullName evidence="10">Sodium:proton exchanger</fullName>
    </submittedName>
</protein>
<feature type="transmembrane region" description="Helical" evidence="8">
    <location>
        <begin position="303"/>
        <end position="326"/>
    </location>
</feature>
<dbReference type="EMBL" id="DQID01000182">
    <property type="protein sequence ID" value="HCT14520.1"/>
    <property type="molecule type" value="Genomic_DNA"/>
</dbReference>
<gene>
    <name evidence="10" type="ORF">DIW82_06935</name>
</gene>
<dbReference type="GO" id="GO:0015297">
    <property type="term" value="F:antiporter activity"/>
    <property type="evidence" value="ECO:0007669"/>
    <property type="project" value="UniProtKB-KW"/>
</dbReference>
<feature type="transmembrane region" description="Helical" evidence="8">
    <location>
        <begin position="21"/>
        <end position="40"/>
    </location>
</feature>
<feature type="transmembrane region" description="Helical" evidence="8">
    <location>
        <begin position="148"/>
        <end position="165"/>
    </location>
</feature>
<feature type="transmembrane region" description="Helical" evidence="8">
    <location>
        <begin position="338"/>
        <end position="360"/>
    </location>
</feature>
<feature type="transmembrane region" description="Helical" evidence="8">
    <location>
        <begin position="275"/>
        <end position="296"/>
    </location>
</feature>
<evidence type="ECO:0000256" key="4">
    <source>
        <dbReference type="ARBA" id="ARBA00022692"/>
    </source>
</evidence>
<comment type="subcellular location">
    <subcellularLocation>
        <location evidence="1">Cell membrane</location>
        <topology evidence="1">Multi-pass membrane protein</topology>
    </subcellularLocation>
</comment>
<dbReference type="PANTHER" id="PTHR32507">
    <property type="entry name" value="NA(+)/H(+) ANTIPORTER 1"/>
    <property type="match status" value="1"/>
</dbReference>
<evidence type="ECO:0000256" key="1">
    <source>
        <dbReference type="ARBA" id="ARBA00004651"/>
    </source>
</evidence>
<dbReference type="RefSeq" id="WP_273051769.1">
    <property type="nucleotide sequence ID" value="NZ_DAITTW010000038.1"/>
</dbReference>
<evidence type="ECO:0000256" key="7">
    <source>
        <dbReference type="ARBA" id="ARBA00023136"/>
    </source>
</evidence>